<dbReference type="OrthoDB" id="9801102at2"/>
<gene>
    <name evidence="1" type="ORF">DNX69_20350</name>
</gene>
<dbReference type="PANTHER" id="PTHR40266:SF2">
    <property type="entry name" value="TOXIN HIGB-1"/>
    <property type="match status" value="1"/>
</dbReference>
<dbReference type="RefSeq" id="WP_110787821.1">
    <property type="nucleotide sequence ID" value="NZ_QKQS01000025.1"/>
</dbReference>
<accession>A0A323UR80</accession>
<dbReference type="Pfam" id="PF05015">
    <property type="entry name" value="HigB-like_toxin"/>
    <property type="match status" value="1"/>
</dbReference>
<protein>
    <submittedName>
        <fullName evidence="1">Plasmid maintenance system killer protein</fullName>
    </submittedName>
</protein>
<dbReference type="EMBL" id="QKQS01000025">
    <property type="protein sequence ID" value="PZA10168.1"/>
    <property type="molecule type" value="Genomic_DNA"/>
</dbReference>
<dbReference type="SUPFAM" id="SSF143011">
    <property type="entry name" value="RelE-like"/>
    <property type="match status" value="1"/>
</dbReference>
<dbReference type="AlphaFoldDB" id="A0A323UR80"/>
<dbReference type="Gene3D" id="3.30.2310.20">
    <property type="entry name" value="RelE-like"/>
    <property type="match status" value="1"/>
</dbReference>
<reference evidence="1 2" key="1">
    <citation type="submission" date="2018-06" db="EMBL/GenBank/DDBJ databases">
        <title>Draft Whole-Genome Sequence of the purple photosynthetic bacterium Rhodospeudomonas palustris XCP.</title>
        <authorList>
            <person name="Rayyan A."/>
            <person name="Meyer T.E."/>
            <person name="Kyndt J.A."/>
        </authorList>
    </citation>
    <scope>NUCLEOTIDE SEQUENCE [LARGE SCALE GENOMIC DNA]</scope>
    <source>
        <strain evidence="1 2">XCP</strain>
    </source>
</reference>
<dbReference type="PANTHER" id="PTHR40266">
    <property type="entry name" value="TOXIN HIGB-1"/>
    <property type="match status" value="1"/>
</dbReference>
<evidence type="ECO:0000313" key="2">
    <source>
        <dbReference type="Proteomes" id="UP000248134"/>
    </source>
</evidence>
<dbReference type="InterPro" id="IPR035093">
    <property type="entry name" value="RelE/ParE_toxin_dom_sf"/>
</dbReference>
<organism evidence="1 2">
    <name type="scientific">Rhodopseudomonas palustris</name>
    <dbReference type="NCBI Taxonomy" id="1076"/>
    <lineage>
        <taxon>Bacteria</taxon>
        <taxon>Pseudomonadati</taxon>
        <taxon>Pseudomonadota</taxon>
        <taxon>Alphaproteobacteria</taxon>
        <taxon>Hyphomicrobiales</taxon>
        <taxon>Nitrobacteraceae</taxon>
        <taxon>Rhodopseudomonas</taxon>
    </lineage>
</organism>
<dbReference type="Proteomes" id="UP000248134">
    <property type="component" value="Unassembled WGS sequence"/>
</dbReference>
<name>A0A323UR80_RHOPL</name>
<comment type="caution">
    <text evidence="1">The sequence shown here is derived from an EMBL/GenBank/DDBJ whole genome shotgun (WGS) entry which is preliminary data.</text>
</comment>
<sequence length="95" mass="10956">MIRSWRNAATRKLWDGSRSDQFRGLDVEAAIDLLLALNAAKSLQDLSPLQSVGLHKLKGVRRNQWAVTVNDRWRICFEFRKGDAFEVEIVDYHKG</sequence>
<proteinExistence type="predicted"/>
<evidence type="ECO:0000313" key="1">
    <source>
        <dbReference type="EMBL" id="PZA10168.1"/>
    </source>
</evidence>
<dbReference type="InterPro" id="IPR007711">
    <property type="entry name" value="HigB-1"/>
</dbReference>